<dbReference type="Pfam" id="PF24854">
    <property type="entry name" value="DUF7728"/>
    <property type="match status" value="1"/>
</dbReference>
<feature type="region of interest" description="Disordered" evidence="1">
    <location>
        <begin position="200"/>
        <end position="222"/>
    </location>
</feature>
<evidence type="ECO:0000256" key="3">
    <source>
        <dbReference type="SAM" id="SignalP"/>
    </source>
</evidence>
<feature type="domain" description="DUF7728" evidence="4">
    <location>
        <begin position="59"/>
        <end position="172"/>
    </location>
</feature>
<keyword evidence="6" id="KW-1185">Reference proteome</keyword>
<dbReference type="EMBL" id="AZGY01000013">
    <property type="protein sequence ID" value="KZZ93239.1"/>
    <property type="molecule type" value="Genomic_DNA"/>
</dbReference>
<accession>A0A167ZY96</accession>
<dbReference type="AlphaFoldDB" id="A0A167ZY96"/>
<organism evidence="5 6">
    <name type="scientific">Moelleriella libera RCEF 2490</name>
    <dbReference type="NCBI Taxonomy" id="1081109"/>
    <lineage>
        <taxon>Eukaryota</taxon>
        <taxon>Fungi</taxon>
        <taxon>Dikarya</taxon>
        <taxon>Ascomycota</taxon>
        <taxon>Pezizomycotina</taxon>
        <taxon>Sordariomycetes</taxon>
        <taxon>Hypocreomycetidae</taxon>
        <taxon>Hypocreales</taxon>
        <taxon>Clavicipitaceae</taxon>
        <taxon>Moelleriella</taxon>
    </lineage>
</organism>
<keyword evidence="2" id="KW-1133">Transmembrane helix</keyword>
<evidence type="ECO:0000256" key="2">
    <source>
        <dbReference type="SAM" id="Phobius"/>
    </source>
</evidence>
<feature type="chain" id="PRO_5007895153" description="DUF7728 domain-containing protein" evidence="3">
    <location>
        <begin position="26"/>
        <end position="315"/>
    </location>
</feature>
<protein>
    <recommendedName>
        <fullName evidence="4">DUF7728 domain-containing protein</fullName>
    </recommendedName>
</protein>
<reference evidence="5 6" key="1">
    <citation type="journal article" date="2016" name="Genome Biol. Evol.">
        <title>Divergent and convergent evolution of fungal pathogenicity.</title>
        <authorList>
            <person name="Shang Y."/>
            <person name="Xiao G."/>
            <person name="Zheng P."/>
            <person name="Cen K."/>
            <person name="Zhan S."/>
            <person name="Wang C."/>
        </authorList>
    </citation>
    <scope>NUCLEOTIDE SEQUENCE [LARGE SCALE GENOMIC DNA]</scope>
    <source>
        <strain evidence="5 6">RCEF 2490</strain>
    </source>
</reference>
<comment type="caution">
    <text evidence="5">The sequence shown here is derived from an EMBL/GenBank/DDBJ whole genome shotgun (WGS) entry which is preliminary data.</text>
</comment>
<name>A0A167ZY96_9HYPO</name>
<dbReference type="Proteomes" id="UP000078544">
    <property type="component" value="Unassembled WGS sequence"/>
</dbReference>
<gene>
    <name evidence="5" type="ORF">AAL_05624</name>
</gene>
<evidence type="ECO:0000259" key="4">
    <source>
        <dbReference type="Pfam" id="PF24854"/>
    </source>
</evidence>
<evidence type="ECO:0000313" key="6">
    <source>
        <dbReference type="Proteomes" id="UP000078544"/>
    </source>
</evidence>
<dbReference type="PANTHER" id="PTHR40622">
    <property type="match status" value="1"/>
</dbReference>
<sequence length="315" mass="34665">MQLKLLALAATAATAFVIIPEISEADENIFKALPIFEDGGNTQVDTVSHILSLPCRQCEGRDSSLSLEVTVAREQKLLLNGFEVFPDPDPWHGDLVATLESPESEPTKQKLGYSLAVVPEHAGRESQLRLLDVNLKIIEVGDRFVSDVPAITVQLAMAPSGEFSIVNVQTADEKEPQCTSMVCQIREKLQALKSSLRKCRGGRRRPKGTFVNGKRPHHGHGRHELGRLITNVAAQVLLPVLMGITAGVGVALAVMAVCSLFTQITARCRAKRQLRKERRSRRASRRQSREAALFSEKERLMEAYAPAATDEKLDV</sequence>
<keyword evidence="2" id="KW-0472">Membrane</keyword>
<dbReference type="InterPro" id="IPR056145">
    <property type="entry name" value="DUF7728"/>
</dbReference>
<dbReference type="PANTHER" id="PTHR40622:SF1">
    <property type="match status" value="1"/>
</dbReference>
<keyword evidence="2" id="KW-0812">Transmembrane</keyword>
<feature type="signal peptide" evidence="3">
    <location>
        <begin position="1"/>
        <end position="25"/>
    </location>
</feature>
<evidence type="ECO:0000313" key="5">
    <source>
        <dbReference type="EMBL" id="KZZ93239.1"/>
    </source>
</evidence>
<dbReference type="OrthoDB" id="5409353at2759"/>
<evidence type="ECO:0000256" key="1">
    <source>
        <dbReference type="SAM" id="MobiDB-lite"/>
    </source>
</evidence>
<proteinExistence type="predicted"/>
<feature type="transmembrane region" description="Helical" evidence="2">
    <location>
        <begin position="236"/>
        <end position="262"/>
    </location>
</feature>
<keyword evidence="3" id="KW-0732">Signal</keyword>